<comment type="caution">
    <text evidence="9">The sequence shown here is derived from an EMBL/GenBank/DDBJ whole genome shotgun (WGS) entry which is preliminary data.</text>
</comment>
<feature type="region of interest" description="Disordered" evidence="6">
    <location>
        <begin position="24"/>
        <end position="48"/>
    </location>
</feature>
<comment type="catalytic activity">
    <reaction evidence="1 5">
        <text>uridine(55) in tRNA = pseudouridine(55) in tRNA</text>
        <dbReference type="Rhea" id="RHEA:42532"/>
        <dbReference type="Rhea" id="RHEA-COMP:10101"/>
        <dbReference type="Rhea" id="RHEA-COMP:10102"/>
        <dbReference type="ChEBI" id="CHEBI:65314"/>
        <dbReference type="ChEBI" id="CHEBI:65315"/>
        <dbReference type="EC" id="5.4.99.25"/>
    </reaction>
</comment>
<evidence type="ECO:0000256" key="2">
    <source>
        <dbReference type="ARBA" id="ARBA00005642"/>
    </source>
</evidence>
<gene>
    <name evidence="5 9" type="primary">truB</name>
    <name evidence="9" type="ORF">ENQ20_05140</name>
</gene>
<dbReference type="Gene3D" id="3.30.2350.10">
    <property type="entry name" value="Pseudouridine synthase"/>
    <property type="match status" value="1"/>
</dbReference>
<dbReference type="GO" id="GO:0160148">
    <property type="term" value="F:tRNA pseudouridine(55) synthase activity"/>
    <property type="evidence" value="ECO:0007669"/>
    <property type="project" value="UniProtKB-EC"/>
</dbReference>
<evidence type="ECO:0000256" key="5">
    <source>
        <dbReference type="HAMAP-Rule" id="MF_01080"/>
    </source>
</evidence>
<evidence type="ECO:0000256" key="1">
    <source>
        <dbReference type="ARBA" id="ARBA00000385"/>
    </source>
</evidence>
<dbReference type="EMBL" id="DSMG01000055">
    <property type="protein sequence ID" value="HDX30862.1"/>
    <property type="molecule type" value="Genomic_DNA"/>
</dbReference>
<feature type="domain" description="Pseudouridine synthase II N-terminal" evidence="7">
    <location>
        <begin position="63"/>
        <end position="209"/>
    </location>
</feature>
<evidence type="ECO:0000256" key="6">
    <source>
        <dbReference type="SAM" id="MobiDB-lite"/>
    </source>
</evidence>
<dbReference type="Pfam" id="PF01509">
    <property type="entry name" value="TruB_N"/>
    <property type="match status" value="1"/>
</dbReference>
<keyword evidence="4 5" id="KW-0413">Isomerase</keyword>
<name>A0A7C1JJM3_9CHLR</name>
<evidence type="ECO:0000259" key="7">
    <source>
        <dbReference type="Pfam" id="PF01509"/>
    </source>
</evidence>
<feature type="active site" description="Nucleophile" evidence="5">
    <location>
        <position position="75"/>
    </location>
</feature>
<accession>A0A7C1JJM3</accession>
<dbReference type="InterPro" id="IPR020103">
    <property type="entry name" value="PsdUridine_synth_cat_dom_sf"/>
</dbReference>
<dbReference type="GO" id="GO:0031119">
    <property type="term" value="P:tRNA pseudouridine synthesis"/>
    <property type="evidence" value="ECO:0007669"/>
    <property type="project" value="UniProtKB-UniRule"/>
</dbReference>
<dbReference type="PANTHER" id="PTHR13767:SF2">
    <property type="entry name" value="PSEUDOURIDYLATE SYNTHASE TRUB1"/>
    <property type="match status" value="1"/>
</dbReference>
<evidence type="ECO:0000313" key="9">
    <source>
        <dbReference type="EMBL" id="HDX30862.1"/>
    </source>
</evidence>
<dbReference type="GO" id="GO:0003723">
    <property type="term" value="F:RNA binding"/>
    <property type="evidence" value="ECO:0007669"/>
    <property type="project" value="InterPro"/>
</dbReference>
<dbReference type="GO" id="GO:1990481">
    <property type="term" value="P:mRNA pseudouridine synthesis"/>
    <property type="evidence" value="ECO:0007669"/>
    <property type="project" value="TreeGrafter"/>
</dbReference>
<sequence>MNNAMQAIHDDRLLQDGLLVIDKPGRDDLAPQPPQSSQQAASGRPSTRLLSSHDVVARVRAWSGQRRIGHTGTLDPMASGLLLLCLGKATRLVEFYQHQRKRYQAVIVLGAATDTDDATGRVIDTASVPVLDPAAIERTLASFLGDVEQQAPLYAAIKQQGETLYRRARRGEAITAPVRVVTFYALNLVEFTPPDRITLDIECSAGAYIRSLARDLGRALGSVAYLQALRRTRIGEFTIEEAHSLLAVEQACREGRLSDLLLPVGERLPLPSHRLDDETLRRLGHGQVVLLAEDACDPERRLAAARDAQNRLIGIIRRLDKAASNGGWRWKAEKWLE</sequence>
<dbReference type="NCBIfam" id="TIGR00431">
    <property type="entry name" value="TruB"/>
    <property type="match status" value="1"/>
</dbReference>
<reference evidence="9" key="1">
    <citation type="journal article" date="2020" name="mSystems">
        <title>Genome- and Community-Level Interaction Insights into Carbon Utilization and Element Cycling Functions of Hydrothermarchaeota in Hydrothermal Sediment.</title>
        <authorList>
            <person name="Zhou Z."/>
            <person name="Liu Y."/>
            <person name="Xu W."/>
            <person name="Pan J."/>
            <person name="Luo Z.H."/>
            <person name="Li M."/>
        </authorList>
    </citation>
    <scope>NUCLEOTIDE SEQUENCE [LARGE SCALE GENOMIC DNA]</scope>
    <source>
        <strain evidence="9">SpSt-289</strain>
    </source>
</reference>
<evidence type="ECO:0000256" key="3">
    <source>
        <dbReference type="ARBA" id="ARBA00022694"/>
    </source>
</evidence>
<dbReference type="InterPro" id="IPR014780">
    <property type="entry name" value="tRNA_psdUridine_synth_TruB"/>
</dbReference>
<comment type="function">
    <text evidence="5">Responsible for synthesis of pseudouridine from uracil-55 in the psi GC loop of transfer RNAs.</text>
</comment>
<dbReference type="CDD" id="cd02573">
    <property type="entry name" value="PseudoU_synth_EcTruB"/>
    <property type="match status" value="1"/>
</dbReference>
<dbReference type="AlphaFoldDB" id="A0A7C1JJM3"/>
<dbReference type="EC" id="5.4.99.25" evidence="5"/>
<dbReference type="PANTHER" id="PTHR13767">
    <property type="entry name" value="TRNA-PSEUDOURIDINE SYNTHASE"/>
    <property type="match status" value="1"/>
</dbReference>
<dbReference type="Pfam" id="PF16198">
    <property type="entry name" value="TruB_C_2"/>
    <property type="match status" value="1"/>
</dbReference>
<proteinExistence type="inferred from homology"/>
<evidence type="ECO:0000256" key="4">
    <source>
        <dbReference type="ARBA" id="ARBA00023235"/>
    </source>
</evidence>
<comment type="similarity">
    <text evidence="2 5">Belongs to the pseudouridine synthase TruB family. Type 1 subfamily.</text>
</comment>
<dbReference type="SUPFAM" id="SSF55120">
    <property type="entry name" value="Pseudouridine synthase"/>
    <property type="match status" value="1"/>
</dbReference>
<feature type="domain" description="tRNA pseudouridylate synthase B C-terminal" evidence="8">
    <location>
        <begin position="210"/>
        <end position="265"/>
    </location>
</feature>
<evidence type="ECO:0000259" key="8">
    <source>
        <dbReference type="Pfam" id="PF16198"/>
    </source>
</evidence>
<dbReference type="HAMAP" id="MF_01080">
    <property type="entry name" value="TruB_bact"/>
    <property type="match status" value="1"/>
</dbReference>
<dbReference type="InterPro" id="IPR032819">
    <property type="entry name" value="TruB_C"/>
</dbReference>
<dbReference type="InterPro" id="IPR002501">
    <property type="entry name" value="PsdUridine_synth_N"/>
</dbReference>
<protein>
    <recommendedName>
        <fullName evidence="5">tRNA pseudouridine synthase B</fullName>
        <ecNumber evidence="5">5.4.99.25</ecNumber>
    </recommendedName>
    <alternativeName>
        <fullName evidence="5">tRNA pseudouridine(55) synthase</fullName>
        <shortName evidence="5">Psi55 synthase</shortName>
    </alternativeName>
    <alternativeName>
        <fullName evidence="5">tRNA pseudouridylate synthase</fullName>
    </alternativeName>
    <alternativeName>
        <fullName evidence="5">tRNA-uridine isomerase</fullName>
    </alternativeName>
</protein>
<keyword evidence="3 5" id="KW-0819">tRNA processing</keyword>
<organism evidence="9">
    <name type="scientific">Caldilinea aerophila</name>
    <dbReference type="NCBI Taxonomy" id="133453"/>
    <lineage>
        <taxon>Bacteria</taxon>
        <taxon>Bacillati</taxon>
        <taxon>Chloroflexota</taxon>
        <taxon>Caldilineae</taxon>
        <taxon>Caldilineales</taxon>
        <taxon>Caldilineaceae</taxon>
        <taxon>Caldilinea</taxon>
    </lineage>
</organism>